<comment type="caution">
    <text evidence="5">The sequence shown here is derived from an EMBL/GenBank/DDBJ whole genome shotgun (WGS) entry which is preliminary data.</text>
</comment>
<evidence type="ECO:0000313" key="6">
    <source>
        <dbReference type="Proteomes" id="UP000499080"/>
    </source>
</evidence>
<reference evidence="5 6" key="1">
    <citation type="journal article" date="2019" name="Sci. Rep.">
        <title>Orb-weaving spider Araneus ventricosus genome elucidates the spidroin gene catalogue.</title>
        <authorList>
            <person name="Kono N."/>
            <person name="Nakamura H."/>
            <person name="Ohtoshi R."/>
            <person name="Moran D.A.P."/>
            <person name="Shinohara A."/>
            <person name="Yoshida Y."/>
            <person name="Fujiwara M."/>
            <person name="Mori M."/>
            <person name="Tomita M."/>
            <person name="Arakawa K."/>
        </authorList>
    </citation>
    <scope>NUCLEOTIDE SEQUENCE [LARGE SCALE GENOMIC DNA]</scope>
</reference>
<dbReference type="InterPro" id="IPR040369">
    <property type="entry name" value="ARMC9"/>
</dbReference>
<dbReference type="GO" id="GO:0005814">
    <property type="term" value="C:centriole"/>
    <property type="evidence" value="ECO:0007669"/>
    <property type="project" value="TreeGrafter"/>
</dbReference>
<accession>A0A4Y2AKU4</accession>
<evidence type="ECO:0000256" key="3">
    <source>
        <dbReference type="ARBA" id="ARBA00023273"/>
    </source>
</evidence>
<dbReference type="GO" id="GO:0097542">
    <property type="term" value="C:ciliary tip"/>
    <property type="evidence" value="ECO:0007669"/>
    <property type="project" value="TreeGrafter"/>
</dbReference>
<sequence length="139" mass="15434">VKIFMSVRSNDNLLLESFTRFLNALASFVLGRQYLTSNPKLLELLVEHLLTSDPKDDVVLDMILGTLKKLSIRRTSQAYMVEGGVIEWLAGAFHSGAVMSEYARNSAIALLFNLSLCPMGKCRKYHAAHTVLPLPGKKP</sequence>
<keyword evidence="2" id="KW-0970">Cilium biogenesis/degradation</keyword>
<dbReference type="PANTHER" id="PTHR14881:SF4">
    <property type="entry name" value="LISH DOMAIN-CONTAINING PROTEIN ARMC9"/>
    <property type="match status" value="1"/>
</dbReference>
<keyword evidence="6" id="KW-1185">Reference proteome</keyword>
<dbReference type="OrthoDB" id="538223at2759"/>
<keyword evidence="3" id="KW-0966">Cell projection</keyword>
<dbReference type="GO" id="GO:0060271">
    <property type="term" value="P:cilium assembly"/>
    <property type="evidence" value="ECO:0007669"/>
    <property type="project" value="InterPro"/>
</dbReference>
<dbReference type="InterPro" id="IPR011989">
    <property type="entry name" value="ARM-like"/>
</dbReference>
<dbReference type="GO" id="GO:0005813">
    <property type="term" value="C:centrosome"/>
    <property type="evidence" value="ECO:0007669"/>
    <property type="project" value="UniProtKB-SubCell"/>
</dbReference>
<gene>
    <name evidence="5" type="ORF">AVEN_179064_1</name>
</gene>
<dbReference type="GO" id="GO:0036064">
    <property type="term" value="C:ciliary basal body"/>
    <property type="evidence" value="ECO:0007669"/>
    <property type="project" value="InterPro"/>
</dbReference>
<dbReference type="Gene3D" id="1.25.10.10">
    <property type="entry name" value="Leucine-rich Repeat Variant"/>
    <property type="match status" value="1"/>
</dbReference>
<dbReference type="SUPFAM" id="SSF48371">
    <property type="entry name" value="ARM repeat"/>
    <property type="match status" value="1"/>
</dbReference>
<proteinExistence type="predicted"/>
<dbReference type="InterPro" id="IPR016024">
    <property type="entry name" value="ARM-type_fold"/>
</dbReference>
<evidence type="ECO:0000256" key="2">
    <source>
        <dbReference type="ARBA" id="ARBA00022794"/>
    </source>
</evidence>
<organism evidence="5 6">
    <name type="scientific">Araneus ventricosus</name>
    <name type="common">Orbweaver spider</name>
    <name type="synonym">Epeira ventricosa</name>
    <dbReference type="NCBI Taxonomy" id="182803"/>
    <lineage>
        <taxon>Eukaryota</taxon>
        <taxon>Metazoa</taxon>
        <taxon>Ecdysozoa</taxon>
        <taxon>Arthropoda</taxon>
        <taxon>Chelicerata</taxon>
        <taxon>Arachnida</taxon>
        <taxon>Araneae</taxon>
        <taxon>Araneomorphae</taxon>
        <taxon>Entelegynae</taxon>
        <taxon>Araneoidea</taxon>
        <taxon>Araneidae</taxon>
        <taxon>Araneus</taxon>
    </lineage>
</organism>
<name>A0A4Y2AKU4_ARAVE</name>
<dbReference type="AlphaFoldDB" id="A0A4Y2AKU4"/>
<evidence type="ECO:0000256" key="1">
    <source>
        <dbReference type="ARBA" id="ARBA00004120"/>
    </source>
</evidence>
<protein>
    <recommendedName>
        <fullName evidence="4">LisH domain-containing protein</fullName>
    </recommendedName>
</protein>
<dbReference type="Proteomes" id="UP000499080">
    <property type="component" value="Unassembled WGS sequence"/>
</dbReference>
<evidence type="ECO:0000259" key="4">
    <source>
        <dbReference type="Pfam" id="PF21050"/>
    </source>
</evidence>
<feature type="domain" description="LisH" evidence="4">
    <location>
        <begin position="80"/>
        <end position="132"/>
    </location>
</feature>
<comment type="subcellular location">
    <subcellularLocation>
        <location evidence="1">Cytoplasm</location>
        <location evidence="1">Cytoskeleton</location>
        <location evidence="1">Cilium basal body</location>
    </subcellularLocation>
</comment>
<dbReference type="PANTHER" id="PTHR14881">
    <property type="entry name" value="LISH DOMAIN-CONTAINING PROTEIN ARMC9"/>
    <property type="match status" value="1"/>
</dbReference>
<evidence type="ECO:0000313" key="5">
    <source>
        <dbReference type="EMBL" id="GBL80330.1"/>
    </source>
</evidence>
<dbReference type="InterPro" id="IPR048959">
    <property type="entry name" value="ARMC9_ARM_dom"/>
</dbReference>
<feature type="non-terminal residue" evidence="5">
    <location>
        <position position="1"/>
    </location>
</feature>
<dbReference type="EMBL" id="BGPR01156790">
    <property type="protein sequence ID" value="GBL80330.1"/>
    <property type="molecule type" value="Genomic_DNA"/>
</dbReference>
<dbReference type="Pfam" id="PF21050">
    <property type="entry name" value="ARMC9_ARM"/>
    <property type="match status" value="1"/>
</dbReference>